<dbReference type="GO" id="GO:0003676">
    <property type="term" value="F:nucleic acid binding"/>
    <property type="evidence" value="ECO:0007669"/>
    <property type="project" value="InterPro"/>
</dbReference>
<dbReference type="InterPro" id="IPR043714">
    <property type="entry name" value="DUF5655"/>
</dbReference>
<gene>
    <name evidence="2" type="ORF">SAMN02745120_2340</name>
</gene>
<evidence type="ECO:0000259" key="1">
    <source>
        <dbReference type="Pfam" id="PF18899"/>
    </source>
</evidence>
<reference evidence="3" key="1">
    <citation type="submission" date="2017-02" db="EMBL/GenBank/DDBJ databases">
        <authorList>
            <person name="Varghese N."/>
            <person name="Submissions S."/>
        </authorList>
    </citation>
    <scope>NUCLEOTIDE SEQUENCE [LARGE SCALE GENOMIC DNA]</scope>
    <source>
        <strain evidence="3">ATCC 35199</strain>
    </source>
</reference>
<dbReference type="Gene3D" id="3.40.1350.10">
    <property type="match status" value="1"/>
</dbReference>
<name>A0A1T5CQE2_9FIRM</name>
<dbReference type="OrthoDB" id="9798761at2"/>
<accession>A0A1T5CQE2</accession>
<dbReference type="EMBL" id="FUYN01000005">
    <property type="protein sequence ID" value="SKB61725.1"/>
    <property type="molecule type" value="Genomic_DNA"/>
</dbReference>
<organism evidence="2 3">
    <name type="scientific">Acetoanaerobium noterae</name>
    <dbReference type="NCBI Taxonomy" id="745369"/>
    <lineage>
        <taxon>Bacteria</taxon>
        <taxon>Bacillati</taxon>
        <taxon>Bacillota</taxon>
        <taxon>Clostridia</taxon>
        <taxon>Peptostreptococcales</taxon>
        <taxon>Filifactoraceae</taxon>
        <taxon>Acetoanaerobium</taxon>
    </lineage>
</organism>
<evidence type="ECO:0000313" key="3">
    <source>
        <dbReference type="Proteomes" id="UP000243406"/>
    </source>
</evidence>
<sequence length="298" mass="34590">MADIKLFKIDTGVEELPASWVSLERELQTIIEKNMTIFFGVTFLKTEYVTSNGGRIDSLGIDENNCPVIFEYKRASNENVINQGLFYLDWLLDHKADFELLVMKTLGKEYSDKLDWTMPRLICIAGDFTKYDEYAVKQINRNIDLIRYKKFGNELLLFDLINSNVATPIKEGITEKIVRQSTDKTFDEQLESTSGNLKELYYSIRDYILALGDDVTENKLKLYCAFKKIKNIACIEIRVKSIMLYLRLNPDDFKFENGFTRDVSNIGHWGTGDVEITIKNVEDFEKSKEHIIRAYEIN</sequence>
<evidence type="ECO:0000313" key="2">
    <source>
        <dbReference type="EMBL" id="SKB61725.1"/>
    </source>
</evidence>
<dbReference type="Proteomes" id="UP000243406">
    <property type="component" value="Unassembled WGS sequence"/>
</dbReference>
<protein>
    <submittedName>
        <fullName evidence="2">Predicted transport protein</fullName>
    </submittedName>
</protein>
<dbReference type="RefSeq" id="WP_079590120.1">
    <property type="nucleotide sequence ID" value="NZ_FUYN01000005.1"/>
</dbReference>
<keyword evidence="3" id="KW-1185">Reference proteome</keyword>
<dbReference type="InterPro" id="IPR011856">
    <property type="entry name" value="tRNA_endonuc-like_dom_sf"/>
</dbReference>
<dbReference type="Pfam" id="PF18899">
    <property type="entry name" value="DUF5655"/>
    <property type="match status" value="1"/>
</dbReference>
<dbReference type="AlphaFoldDB" id="A0A1T5CQE2"/>
<feature type="domain" description="DUF5655" evidence="1">
    <location>
        <begin position="187"/>
        <end position="297"/>
    </location>
</feature>
<proteinExistence type="predicted"/>